<dbReference type="EMBL" id="JAAMPC010000017">
    <property type="protein sequence ID" value="KAG2250030.1"/>
    <property type="molecule type" value="Genomic_DNA"/>
</dbReference>
<dbReference type="AlphaFoldDB" id="A0A8X7PF05"/>
<keyword evidence="4" id="KW-1185">Reference proteome</keyword>
<dbReference type="Gene3D" id="3.40.50.720">
    <property type="entry name" value="NAD(P)-binding Rossmann-like Domain"/>
    <property type="match status" value="1"/>
</dbReference>
<dbReference type="Proteomes" id="UP000886595">
    <property type="component" value="Unassembled WGS sequence"/>
</dbReference>
<dbReference type="OrthoDB" id="429813at2759"/>
<comment type="caution">
    <text evidence="3">The sequence shown here is derived from an EMBL/GenBank/DDBJ whole genome shotgun (WGS) entry which is preliminary data.</text>
</comment>
<reference evidence="3 4" key="1">
    <citation type="submission" date="2020-02" db="EMBL/GenBank/DDBJ databases">
        <authorList>
            <person name="Ma Q."/>
            <person name="Huang Y."/>
            <person name="Song X."/>
            <person name="Pei D."/>
        </authorList>
    </citation>
    <scope>NUCLEOTIDE SEQUENCE [LARGE SCALE GENOMIC DNA]</scope>
    <source>
        <strain evidence="3">Sxm20200214</strain>
        <tissue evidence="3">Leaf</tissue>
    </source>
</reference>
<dbReference type="GO" id="GO:0035336">
    <property type="term" value="P:long-chain fatty-acyl-CoA metabolic process"/>
    <property type="evidence" value="ECO:0007669"/>
    <property type="project" value="TreeGrafter"/>
</dbReference>
<evidence type="ECO:0000256" key="1">
    <source>
        <dbReference type="RuleBase" id="RU363097"/>
    </source>
</evidence>
<protein>
    <recommendedName>
        <fullName evidence="1">Fatty acyl-CoA reductase</fullName>
        <ecNumber evidence="1">1.2.1.84</ecNumber>
    </recommendedName>
</protein>
<keyword evidence="1" id="KW-1133">Transmembrane helix</keyword>
<dbReference type="InterPro" id="IPR013120">
    <property type="entry name" value="FAR_NAD-bd"/>
</dbReference>
<feature type="domain" description="Thioester reductase (TE)" evidence="2">
    <location>
        <begin position="23"/>
        <end position="322"/>
    </location>
</feature>
<keyword evidence="1" id="KW-0472">Membrane</keyword>
<dbReference type="SUPFAM" id="SSF52218">
    <property type="entry name" value="Flavoproteins"/>
    <property type="match status" value="1"/>
</dbReference>
<dbReference type="PANTHER" id="PTHR11011:SF99">
    <property type="entry name" value="FATTY ACYL-COA REDUCTASE 3"/>
    <property type="match status" value="1"/>
</dbReference>
<dbReference type="GO" id="GO:0102965">
    <property type="term" value="F:alcohol-forming long-chain fatty acyl-CoA reductase activity"/>
    <property type="evidence" value="ECO:0007669"/>
    <property type="project" value="UniProtKB-EC"/>
</dbReference>
<dbReference type="InterPro" id="IPR036291">
    <property type="entry name" value="NAD(P)-bd_dom_sf"/>
</dbReference>
<evidence type="ECO:0000313" key="3">
    <source>
        <dbReference type="EMBL" id="KAG2250030.1"/>
    </source>
</evidence>
<dbReference type="PANTHER" id="PTHR11011">
    <property type="entry name" value="MALE STERILITY PROTEIN 2-RELATED"/>
    <property type="match status" value="1"/>
</dbReference>
<keyword evidence="1" id="KW-0444">Lipid biosynthesis</keyword>
<dbReference type="InterPro" id="IPR029039">
    <property type="entry name" value="Flavoprotein-like_sf"/>
</dbReference>
<keyword evidence="1" id="KW-0443">Lipid metabolism</keyword>
<dbReference type="Pfam" id="PF07993">
    <property type="entry name" value="NAD_binding_4"/>
    <property type="match status" value="1"/>
</dbReference>
<dbReference type="CDD" id="cd05236">
    <property type="entry name" value="FAR-N_SDR_e"/>
    <property type="match status" value="1"/>
</dbReference>
<organism evidence="3 4">
    <name type="scientific">Brassica carinata</name>
    <name type="common">Ethiopian mustard</name>
    <name type="synonym">Abyssinian cabbage</name>
    <dbReference type="NCBI Taxonomy" id="52824"/>
    <lineage>
        <taxon>Eukaryota</taxon>
        <taxon>Viridiplantae</taxon>
        <taxon>Streptophyta</taxon>
        <taxon>Embryophyta</taxon>
        <taxon>Tracheophyta</taxon>
        <taxon>Spermatophyta</taxon>
        <taxon>Magnoliopsida</taxon>
        <taxon>eudicotyledons</taxon>
        <taxon>Gunneridae</taxon>
        <taxon>Pentapetalae</taxon>
        <taxon>rosids</taxon>
        <taxon>malvids</taxon>
        <taxon>Brassicales</taxon>
        <taxon>Brassicaceae</taxon>
        <taxon>Brassiceae</taxon>
        <taxon>Brassica</taxon>
    </lineage>
</organism>
<comment type="similarity">
    <text evidence="1">Belongs to the fatty acyl-CoA reductase family.</text>
</comment>
<dbReference type="GO" id="GO:0010345">
    <property type="term" value="P:suberin biosynthetic process"/>
    <property type="evidence" value="ECO:0007669"/>
    <property type="project" value="TreeGrafter"/>
</dbReference>
<evidence type="ECO:0000259" key="2">
    <source>
        <dbReference type="Pfam" id="PF07993"/>
    </source>
</evidence>
<keyword evidence="1" id="KW-0812">Transmembrane</keyword>
<name>A0A8X7PF05_BRACI</name>
<keyword evidence="1" id="KW-0560">Oxidoreductase</keyword>
<gene>
    <name evidence="3" type="ORF">Bca52824_089658</name>
</gene>
<sequence>MSTETEIVSVLQYLDNKSILVIGAAGFLANIFVEKILRVAPNVKKLYLLLRASTEKSATQRFKDEILGKDLYRVLKEKYGPNLNQLTSEKVTVVSGDISLEDLGLQDTDLEHEMIHQVDAIVNLAATTKFDERYDIALGINTLGVLNVLNFAKRCAKINIFVQVSTAYVCGEKSGLIMETPYRMGETLNGTTGLDINHEKKLVEEKLDQLRVTEASPETITQTMKDMGLTRARTYGWPNTYVFTKAMGEMIVGAKRGNLPLVLIRPSIITSTIKEPFPGWTEGIRTIDTLGVGYGKGRLTCFLGDLNAVSDVMPADMVVNSMLVSMAVQAGKQKETIYHVGSSLRNPLKNEKLPEIAYHYRGVQLFLQNRETKAERSGLMRSLTNDAIFRTNLIAFISRSPLNQNSISTLPLPPHSQIPNLLLHNQNPRSSFFPFRFPATPRFHQHGARTGWNRRIRPEYGFDDEEDEDDHEEEEEEDRSLDLLLRFVENVFRKVSKRARRAVRSILPVSISTKLVGFSVNGVLILAFLWILKAFLEVACTLGTIVFTSILLIRGLWAGVAYVQESRNNRINELADDPRAWNGLWKEQTVAGKPAGFFVSTGTQGGGQETTAWTAITQLVHHGMLIVPIGYTFGAGMFKMDSIHGGSPYGAGVFAGDGSIEATETELALAEPQ</sequence>
<dbReference type="InterPro" id="IPR026055">
    <property type="entry name" value="FAR"/>
</dbReference>
<accession>A0A8X7PF05</accession>
<proteinExistence type="inferred from homology"/>
<dbReference type="EC" id="1.2.1.84" evidence="1"/>
<dbReference type="SUPFAM" id="SSF51735">
    <property type="entry name" value="NAD(P)-binding Rossmann-fold domains"/>
    <property type="match status" value="1"/>
</dbReference>
<keyword evidence="1" id="KW-0521">NADP</keyword>
<comment type="function">
    <text evidence="1">Catalyzes the reduction of fatty acyl-CoA to fatty alcohols.</text>
</comment>
<dbReference type="GO" id="GO:0080019">
    <property type="term" value="F:alcohol-forming very long-chain fatty acyl-CoA reductase activity"/>
    <property type="evidence" value="ECO:0007669"/>
    <property type="project" value="InterPro"/>
</dbReference>
<feature type="transmembrane region" description="Helical" evidence="1">
    <location>
        <begin position="506"/>
        <end position="532"/>
    </location>
</feature>
<comment type="catalytic activity">
    <reaction evidence="1">
        <text>a long-chain fatty acyl-CoA + 2 NADPH + 2 H(+) = a long-chain primary fatty alcohol + 2 NADP(+) + CoA</text>
        <dbReference type="Rhea" id="RHEA:52716"/>
        <dbReference type="ChEBI" id="CHEBI:15378"/>
        <dbReference type="ChEBI" id="CHEBI:57287"/>
        <dbReference type="ChEBI" id="CHEBI:57783"/>
        <dbReference type="ChEBI" id="CHEBI:58349"/>
        <dbReference type="ChEBI" id="CHEBI:77396"/>
        <dbReference type="ChEBI" id="CHEBI:83139"/>
        <dbReference type="EC" id="1.2.1.84"/>
    </reaction>
</comment>
<feature type="transmembrane region" description="Helical" evidence="1">
    <location>
        <begin position="544"/>
        <end position="563"/>
    </location>
</feature>
<evidence type="ECO:0000313" key="4">
    <source>
        <dbReference type="Proteomes" id="UP000886595"/>
    </source>
</evidence>
<dbReference type="Gene3D" id="3.40.50.360">
    <property type="match status" value="1"/>
</dbReference>